<evidence type="ECO:0000256" key="6">
    <source>
        <dbReference type="SAM" id="Phobius"/>
    </source>
</evidence>
<protein>
    <submittedName>
        <fullName evidence="7">Branched-chain amino acid ABC transporter permease</fullName>
    </submittedName>
</protein>
<proteinExistence type="predicted"/>
<keyword evidence="3 6" id="KW-0812">Transmembrane</keyword>
<feature type="transmembrane region" description="Helical" evidence="6">
    <location>
        <begin position="191"/>
        <end position="212"/>
    </location>
</feature>
<comment type="caution">
    <text evidence="7">The sequence shown here is derived from an EMBL/GenBank/DDBJ whole genome shotgun (WGS) entry which is preliminary data.</text>
</comment>
<feature type="transmembrane region" description="Helical" evidence="6">
    <location>
        <begin position="146"/>
        <end position="165"/>
    </location>
</feature>
<name>A0A844GW99_9CHRO</name>
<evidence type="ECO:0000256" key="5">
    <source>
        <dbReference type="ARBA" id="ARBA00023136"/>
    </source>
</evidence>
<dbReference type="CDD" id="cd06581">
    <property type="entry name" value="TM_PBP1_LivM_like"/>
    <property type="match status" value="1"/>
</dbReference>
<organism evidence="7 8">
    <name type="scientific">Cyanobacterium aponinum 0216</name>
    <dbReference type="NCBI Taxonomy" id="2676140"/>
    <lineage>
        <taxon>Bacteria</taxon>
        <taxon>Bacillati</taxon>
        <taxon>Cyanobacteriota</taxon>
        <taxon>Cyanophyceae</taxon>
        <taxon>Oscillatoriophycideae</taxon>
        <taxon>Chroococcales</taxon>
        <taxon>Geminocystaceae</taxon>
        <taxon>Cyanobacterium</taxon>
    </lineage>
</organism>
<feature type="transmembrane region" description="Helical" evidence="6">
    <location>
        <begin position="17"/>
        <end position="37"/>
    </location>
</feature>
<dbReference type="GO" id="GO:0015658">
    <property type="term" value="F:branched-chain amino acid transmembrane transporter activity"/>
    <property type="evidence" value="ECO:0007669"/>
    <property type="project" value="InterPro"/>
</dbReference>
<accession>A0A844GW99</accession>
<feature type="transmembrane region" description="Helical" evidence="6">
    <location>
        <begin position="352"/>
        <end position="369"/>
    </location>
</feature>
<keyword evidence="5 6" id="KW-0472">Membrane</keyword>
<evidence type="ECO:0000313" key="7">
    <source>
        <dbReference type="EMBL" id="MTF40430.1"/>
    </source>
</evidence>
<dbReference type="InterPro" id="IPR043428">
    <property type="entry name" value="LivM-like"/>
</dbReference>
<keyword evidence="2" id="KW-1003">Cell membrane</keyword>
<comment type="subcellular location">
    <subcellularLocation>
        <location evidence="1">Cell membrane</location>
        <topology evidence="1">Multi-pass membrane protein</topology>
    </subcellularLocation>
</comment>
<feature type="transmembrane region" description="Helical" evidence="6">
    <location>
        <begin position="44"/>
        <end position="63"/>
    </location>
</feature>
<feature type="transmembrane region" description="Helical" evidence="6">
    <location>
        <begin position="69"/>
        <end position="90"/>
    </location>
</feature>
<keyword evidence="4 6" id="KW-1133">Transmembrane helix</keyword>
<dbReference type="PANTHER" id="PTHR30482:SF10">
    <property type="entry name" value="HIGH-AFFINITY BRANCHED-CHAIN AMINO ACID TRANSPORT PROTEIN BRAE"/>
    <property type="match status" value="1"/>
</dbReference>
<dbReference type="InterPro" id="IPR001851">
    <property type="entry name" value="ABC_transp_permease"/>
</dbReference>
<dbReference type="Pfam" id="PF02653">
    <property type="entry name" value="BPD_transp_2"/>
    <property type="match status" value="2"/>
</dbReference>
<evidence type="ECO:0000256" key="2">
    <source>
        <dbReference type="ARBA" id="ARBA00022475"/>
    </source>
</evidence>
<gene>
    <name evidence="7" type="ORF">GGC33_16055</name>
</gene>
<dbReference type="Proteomes" id="UP000437131">
    <property type="component" value="Unassembled WGS sequence"/>
</dbReference>
<feature type="transmembrane region" description="Helical" evidence="6">
    <location>
        <begin position="308"/>
        <end position="332"/>
    </location>
</feature>
<feature type="transmembrane region" description="Helical" evidence="6">
    <location>
        <begin position="266"/>
        <end position="287"/>
    </location>
</feature>
<reference evidence="7 8" key="1">
    <citation type="submission" date="2019-11" db="EMBL/GenBank/DDBJ databases">
        <title>Isolation of a new High Light Tolerant Cyanobacteria.</title>
        <authorList>
            <person name="Dobson Z."/>
            <person name="Vaughn N."/>
            <person name="Vaughn M."/>
            <person name="Fromme P."/>
            <person name="Mazor Y."/>
        </authorList>
    </citation>
    <scope>NUCLEOTIDE SEQUENCE [LARGE SCALE GENOMIC DNA]</scope>
    <source>
        <strain evidence="7 8">0216</strain>
    </source>
</reference>
<evidence type="ECO:0000313" key="8">
    <source>
        <dbReference type="Proteomes" id="UP000437131"/>
    </source>
</evidence>
<dbReference type="EMBL" id="WMIA01000029">
    <property type="protein sequence ID" value="MTF40430.1"/>
    <property type="molecule type" value="Genomic_DNA"/>
</dbReference>
<feature type="transmembrane region" description="Helical" evidence="6">
    <location>
        <begin position="219"/>
        <end position="236"/>
    </location>
</feature>
<evidence type="ECO:0000256" key="4">
    <source>
        <dbReference type="ARBA" id="ARBA00022989"/>
    </source>
</evidence>
<dbReference type="PANTHER" id="PTHR30482">
    <property type="entry name" value="HIGH-AFFINITY BRANCHED-CHAIN AMINO ACID TRANSPORT SYSTEM PERMEASE"/>
    <property type="match status" value="1"/>
</dbReference>
<evidence type="ECO:0000256" key="3">
    <source>
        <dbReference type="ARBA" id="ARBA00022692"/>
    </source>
</evidence>
<dbReference type="GO" id="GO:0005886">
    <property type="term" value="C:plasma membrane"/>
    <property type="evidence" value="ECO:0007669"/>
    <property type="project" value="UniProtKB-SubCell"/>
</dbReference>
<evidence type="ECO:0000256" key="1">
    <source>
        <dbReference type="ARBA" id="ARBA00004651"/>
    </source>
</evidence>
<dbReference type="AlphaFoldDB" id="A0A844GW99"/>
<sequence length="385" mass="42547">MQTDSLIFLHEVKVVEYLVFLTISASLYSLFALGLNLQWGFTGLINFGHVAFMTIGAYTTVLLESQGVPLFLAVIIGALGASIFGLIIGFSSIKLREDYLAIVTIGAGELVRLIVQNEEWLTKGTFGIQGYNLPFGTFKPNPLGKLLMVAILTVLAVFVVWRLWINVRQRLNLAKNIQGKSYQPPSLLSTYVWGSLAFIFILICYINGAIALMDYTYKAGLMLLILITLAVIYYGLDIIIHSPWGRVLKAIREDEEVAKALGKNVFWYKLQAFMLGGAIAGLAGAFYSWQLTTIYPSSFEPLMTFNAWIIVVLGGSGNNAGVILGAMIFWGYDSLTRFIFSSMPFITASQVGAFRVMVIGLILMILMIWRPQGILGRKGELSLSK</sequence>